<feature type="compositionally biased region" description="Pro residues" evidence="5">
    <location>
        <begin position="146"/>
        <end position="159"/>
    </location>
</feature>
<organism evidence="7 8">
    <name type="scientific">Rhizodiscina lignyota</name>
    <dbReference type="NCBI Taxonomy" id="1504668"/>
    <lineage>
        <taxon>Eukaryota</taxon>
        <taxon>Fungi</taxon>
        <taxon>Dikarya</taxon>
        <taxon>Ascomycota</taxon>
        <taxon>Pezizomycotina</taxon>
        <taxon>Dothideomycetes</taxon>
        <taxon>Pleosporomycetidae</taxon>
        <taxon>Aulographales</taxon>
        <taxon>Rhizodiscinaceae</taxon>
        <taxon>Rhizodiscina</taxon>
    </lineage>
</organism>
<dbReference type="OrthoDB" id="336088at2759"/>
<dbReference type="EMBL" id="ML978135">
    <property type="protein sequence ID" value="KAF2094074.1"/>
    <property type="molecule type" value="Genomic_DNA"/>
</dbReference>
<keyword evidence="1" id="KW-0479">Metal-binding</keyword>
<feature type="domain" description="Zinc finger PHD-type" evidence="6">
    <location>
        <begin position="95"/>
        <end position="139"/>
    </location>
</feature>
<evidence type="ECO:0000256" key="5">
    <source>
        <dbReference type="SAM" id="MobiDB-lite"/>
    </source>
</evidence>
<keyword evidence="4" id="KW-0175">Coiled coil</keyword>
<feature type="region of interest" description="Disordered" evidence="5">
    <location>
        <begin position="146"/>
        <end position="203"/>
    </location>
</feature>
<reference evidence="7" key="1">
    <citation type="journal article" date="2020" name="Stud. Mycol.">
        <title>101 Dothideomycetes genomes: a test case for predicting lifestyles and emergence of pathogens.</title>
        <authorList>
            <person name="Haridas S."/>
            <person name="Albert R."/>
            <person name="Binder M."/>
            <person name="Bloem J."/>
            <person name="Labutti K."/>
            <person name="Salamov A."/>
            <person name="Andreopoulos B."/>
            <person name="Baker S."/>
            <person name="Barry K."/>
            <person name="Bills G."/>
            <person name="Bluhm B."/>
            <person name="Cannon C."/>
            <person name="Castanera R."/>
            <person name="Culley D."/>
            <person name="Daum C."/>
            <person name="Ezra D."/>
            <person name="Gonzalez J."/>
            <person name="Henrissat B."/>
            <person name="Kuo A."/>
            <person name="Liang C."/>
            <person name="Lipzen A."/>
            <person name="Lutzoni F."/>
            <person name="Magnuson J."/>
            <person name="Mondo S."/>
            <person name="Nolan M."/>
            <person name="Ohm R."/>
            <person name="Pangilinan J."/>
            <person name="Park H.-J."/>
            <person name="Ramirez L."/>
            <person name="Alfaro M."/>
            <person name="Sun H."/>
            <person name="Tritt A."/>
            <person name="Yoshinaga Y."/>
            <person name="Zwiers L.-H."/>
            <person name="Turgeon B."/>
            <person name="Goodwin S."/>
            <person name="Spatafora J."/>
            <person name="Crous P."/>
            <person name="Grigoriev I."/>
        </authorList>
    </citation>
    <scope>NUCLEOTIDE SEQUENCE</scope>
    <source>
        <strain evidence="7">CBS 133067</strain>
    </source>
</reference>
<dbReference type="Gene3D" id="3.30.40.10">
    <property type="entry name" value="Zinc/RING finger domain, C3HC4 (zinc finger)"/>
    <property type="match status" value="1"/>
</dbReference>
<accession>A0A9P4M5R1</accession>
<dbReference type="SMART" id="SM00249">
    <property type="entry name" value="PHD"/>
    <property type="match status" value="1"/>
</dbReference>
<evidence type="ECO:0000259" key="6">
    <source>
        <dbReference type="SMART" id="SM00249"/>
    </source>
</evidence>
<sequence length="409" mass="46533">MPDVQRGGRKRKRANIRFVRNLTQQDIPTTTGPVRAAADDHDMSPVVRNESARDIHLPCPPPESLKAYNFIPLTIEQQEQKYREWRRHGSLHEASCFKCGRPEAPKKCYTCRRVYHEKCLSRHIPQHTFDNKFYCGTCLDRQWHVNPPPLTPPASPPPEAATEVQRGQTMSVTEEIRDSTPSSHFLSAQRPSSALKGGTVSSDAQRTNHRFIISDLRDWDPAAHNTHGIERTQSSNGSHALSSLPQYLDTSREEPNFQPGSSNNNSKSQGQRSRFSTLAPEVDNAISVILRELEYSAASQRRSAELDALVVKLQQEAEIRKNDMLLAQRATVADRERNADSSAETERLKSQIEAMGQELREKDRLLYDSRMELERLQGEVEKWKADTDSKEKELTEWKDRLKSLLSGDI</sequence>
<evidence type="ECO:0000256" key="1">
    <source>
        <dbReference type="ARBA" id="ARBA00022723"/>
    </source>
</evidence>
<proteinExistence type="predicted"/>
<keyword evidence="8" id="KW-1185">Reference proteome</keyword>
<evidence type="ECO:0000256" key="2">
    <source>
        <dbReference type="ARBA" id="ARBA00022771"/>
    </source>
</evidence>
<feature type="compositionally biased region" description="Low complexity" evidence="5">
    <location>
        <begin position="260"/>
        <end position="274"/>
    </location>
</feature>
<evidence type="ECO:0000256" key="4">
    <source>
        <dbReference type="SAM" id="Coils"/>
    </source>
</evidence>
<evidence type="ECO:0000313" key="8">
    <source>
        <dbReference type="Proteomes" id="UP000799772"/>
    </source>
</evidence>
<gene>
    <name evidence="7" type="ORF">NA57DRAFT_60720</name>
</gene>
<feature type="region of interest" description="Disordered" evidence="5">
    <location>
        <begin position="247"/>
        <end position="278"/>
    </location>
</feature>
<comment type="caution">
    <text evidence="7">The sequence shown here is derived from an EMBL/GenBank/DDBJ whole genome shotgun (WGS) entry which is preliminary data.</text>
</comment>
<dbReference type="InterPro" id="IPR011011">
    <property type="entry name" value="Znf_FYVE_PHD"/>
</dbReference>
<keyword evidence="3" id="KW-0862">Zinc</keyword>
<protein>
    <recommendedName>
        <fullName evidence="6">Zinc finger PHD-type domain-containing protein</fullName>
    </recommendedName>
</protein>
<dbReference type="InterPro" id="IPR001965">
    <property type="entry name" value="Znf_PHD"/>
</dbReference>
<dbReference type="SUPFAM" id="SSF57903">
    <property type="entry name" value="FYVE/PHD zinc finger"/>
    <property type="match status" value="1"/>
</dbReference>
<feature type="coiled-coil region" evidence="4">
    <location>
        <begin position="373"/>
        <end position="400"/>
    </location>
</feature>
<evidence type="ECO:0000313" key="7">
    <source>
        <dbReference type="EMBL" id="KAF2094074.1"/>
    </source>
</evidence>
<evidence type="ECO:0000256" key="3">
    <source>
        <dbReference type="ARBA" id="ARBA00022833"/>
    </source>
</evidence>
<name>A0A9P4M5R1_9PEZI</name>
<keyword evidence="2" id="KW-0863">Zinc-finger</keyword>
<dbReference type="AlphaFoldDB" id="A0A9P4M5R1"/>
<dbReference type="InterPro" id="IPR013083">
    <property type="entry name" value="Znf_RING/FYVE/PHD"/>
</dbReference>
<dbReference type="Proteomes" id="UP000799772">
    <property type="component" value="Unassembled WGS sequence"/>
</dbReference>
<dbReference type="GO" id="GO:0008270">
    <property type="term" value="F:zinc ion binding"/>
    <property type="evidence" value="ECO:0007669"/>
    <property type="project" value="UniProtKB-KW"/>
</dbReference>
<feature type="compositionally biased region" description="Polar residues" evidence="5">
    <location>
        <begin position="179"/>
        <end position="192"/>
    </location>
</feature>